<accession>A0ABD5PK72</accession>
<dbReference type="RefSeq" id="WP_250138983.1">
    <property type="nucleotide sequence ID" value="NZ_JALIQP010000001.1"/>
</dbReference>
<sequence>MFDKITSLFQSGSAVPDLIAVLNLEEWYLDLSDKERQKVHQYSTAFGTGGEVNLLEQSVSDTSQTAQEYLKGVGSTAASENDYEFAEQVLQTALKFEDGSATSTHFTYTELIDVYYKQRDEWDDAIEKCIKYCKKDIEIADEFVAEFGDVPRIPSFKRLAIIYEKQDQYEEALNVCDQALEIGTTDGTKGGFEGRKERIRKKMD</sequence>
<dbReference type="SMART" id="SM00028">
    <property type="entry name" value="TPR"/>
    <property type="match status" value="3"/>
</dbReference>
<feature type="repeat" description="TPR" evidence="1">
    <location>
        <begin position="153"/>
        <end position="186"/>
    </location>
</feature>
<comment type="caution">
    <text evidence="2">The sequence shown here is derived from an EMBL/GenBank/DDBJ whole genome shotgun (WGS) entry which is preliminary data.</text>
</comment>
<name>A0ABD5PK72_9EURY</name>
<dbReference type="EMBL" id="JBHSFA010000002">
    <property type="protein sequence ID" value="MFC4540823.1"/>
    <property type="molecule type" value="Genomic_DNA"/>
</dbReference>
<dbReference type="PROSITE" id="PS50005">
    <property type="entry name" value="TPR"/>
    <property type="match status" value="1"/>
</dbReference>
<dbReference type="Proteomes" id="UP001595898">
    <property type="component" value="Unassembled WGS sequence"/>
</dbReference>
<proteinExistence type="predicted"/>
<gene>
    <name evidence="2" type="ORF">ACFO5R_02630</name>
</gene>
<dbReference type="InterPro" id="IPR011990">
    <property type="entry name" value="TPR-like_helical_dom_sf"/>
</dbReference>
<evidence type="ECO:0000313" key="2">
    <source>
        <dbReference type="EMBL" id="MFC4540823.1"/>
    </source>
</evidence>
<organism evidence="2 3">
    <name type="scientific">Halosolutus amylolyticus</name>
    <dbReference type="NCBI Taxonomy" id="2932267"/>
    <lineage>
        <taxon>Archaea</taxon>
        <taxon>Methanobacteriati</taxon>
        <taxon>Methanobacteriota</taxon>
        <taxon>Stenosarchaea group</taxon>
        <taxon>Halobacteria</taxon>
        <taxon>Halobacteriales</taxon>
        <taxon>Natrialbaceae</taxon>
        <taxon>Halosolutus</taxon>
    </lineage>
</organism>
<dbReference type="Gene3D" id="1.25.40.10">
    <property type="entry name" value="Tetratricopeptide repeat domain"/>
    <property type="match status" value="1"/>
</dbReference>
<dbReference type="SUPFAM" id="SSF48452">
    <property type="entry name" value="TPR-like"/>
    <property type="match status" value="1"/>
</dbReference>
<dbReference type="InterPro" id="IPR019734">
    <property type="entry name" value="TPR_rpt"/>
</dbReference>
<evidence type="ECO:0000313" key="3">
    <source>
        <dbReference type="Proteomes" id="UP001595898"/>
    </source>
</evidence>
<evidence type="ECO:0000256" key="1">
    <source>
        <dbReference type="PROSITE-ProRule" id="PRU00339"/>
    </source>
</evidence>
<dbReference type="Pfam" id="PF13176">
    <property type="entry name" value="TPR_7"/>
    <property type="match status" value="1"/>
</dbReference>
<reference evidence="2 3" key="1">
    <citation type="journal article" date="2019" name="Int. J. Syst. Evol. Microbiol.">
        <title>The Global Catalogue of Microorganisms (GCM) 10K type strain sequencing project: providing services to taxonomists for standard genome sequencing and annotation.</title>
        <authorList>
            <consortium name="The Broad Institute Genomics Platform"/>
            <consortium name="The Broad Institute Genome Sequencing Center for Infectious Disease"/>
            <person name="Wu L."/>
            <person name="Ma J."/>
        </authorList>
    </citation>
    <scope>NUCLEOTIDE SEQUENCE [LARGE SCALE GENOMIC DNA]</scope>
    <source>
        <strain evidence="2 3">WLHS5</strain>
    </source>
</reference>
<keyword evidence="1" id="KW-0802">TPR repeat</keyword>
<protein>
    <submittedName>
        <fullName evidence="2">Tetratricopeptide repeat protein</fullName>
    </submittedName>
</protein>
<dbReference type="AlphaFoldDB" id="A0ABD5PK72"/>
<keyword evidence="3" id="KW-1185">Reference proteome</keyword>